<organism evidence="2 3">
    <name type="scientific">Galactobacter caseinivorans</name>
    <dbReference type="NCBI Taxonomy" id="2676123"/>
    <lineage>
        <taxon>Bacteria</taxon>
        <taxon>Bacillati</taxon>
        <taxon>Actinomycetota</taxon>
        <taxon>Actinomycetes</taxon>
        <taxon>Micrococcales</taxon>
        <taxon>Micrococcaceae</taxon>
        <taxon>Galactobacter</taxon>
    </lineage>
</organism>
<evidence type="ECO:0000313" key="2">
    <source>
        <dbReference type="EMBL" id="RKW69818.1"/>
    </source>
</evidence>
<dbReference type="AlphaFoldDB" id="A0A496PH60"/>
<dbReference type="Proteomes" id="UP000273119">
    <property type="component" value="Unassembled WGS sequence"/>
</dbReference>
<accession>A0A496PH60</accession>
<keyword evidence="2" id="KW-0808">Transferase</keyword>
<reference evidence="2 3" key="1">
    <citation type="submission" date="2018-07" db="EMBL/GenBank/DDBJ databases">
        <title>Arthrobacter sp. nov., isolated from raw cow's milk with high bacterial count.</title>
        <authorList>
            <person name="Hahne J."/>
            <person name="Isele D."/>
            <person name="Lipski A."/>
        </authorList>
    </citation>
    <scope>NUCLEOTIDE SEQUENCE [LARGE SCALE GENOMIC DNA]</scope>
    <source>
        <strain evidence="2 3">JZ R-183</strain>
    </source>
</reference>
<evidence type="ECO:0000313" key="3">
    <source>
        <dbReference type="Proteomes" id="UP000273119"/>
    </source>
</evidence>
<evidence type="ECO:0000256" key="1">
    <source>
        <dbReference type="SAM" id="MobiDB-lite"/>
    </source>
</evidence>
<dbReference type="InterPro" id="IPR029063">
    <property type="entry name" value="SAM-dependent_MTases_sf"/>
</dbReference>
<comment type="caution">
    <text evidence="2">The sequence shown here is derived from an EMBL/GenBank/DDBJ whole genome shotgun (WGS) entry which is preliminary data.</text>
</comment>
<name>A0A496PH60_9MICC</name>
<dbReference type="EMBL" id="QQXL01000006">
    <property type="protein sequence ID" value="RKW69818.1"/>
    <property type="molecule type" value="Genomic_DNA"/>
</dbReference>
<protein>
    <submittedName>
        <fullName evidence="2">Class I SAM-dependent methyltransferase</fullName>
    </submittedName>
</protein>
<feature type="region of interest" description="Disordered" evidence="1">
    <location>
        <begin position="1"/>
        <end position="32"/>
    </location>
</feature>
<dbReference type="SUPFAM" id="SSF53335">
    <property type="entry name" value="S-adenosyl-L-methionine-dependent methyltransferases"/>
    <property type="match status" value="1"/>
</dbReference>
<gene>
    <name evidence="2" type="ORF">DWQ67_10045</name>
</gene>
<dbReference type="GO" id="GO:0008168">
    <property type="term" value="F:methyltransferase activity"/>
    <property type="evidence" value="ECO:0007669"/>
    <property type="project" value="UniProtKB-KW"/>
</dbReference>
<proteinExistence type="predicted"/>
<feature type="compositionally biased region" description="Polar residues" evidence="1">
    <location>
        <begin position="18"/>
        <end position="27"/>
    </location>
</feature>
<dbReference type="GO" id="GO:0032259">
    <property type="term" value="P:methylation"/>
    <property type="evidence" value="ECO:0007669"/>
    <property type="project" value="UniProtKB-KW"/>
</dbReference>
<keyword evidence="2" id="KW-0489">Methyltransferase</keyword>
<keyword evidence="3" id="KW-1185">Reference proteome</keyword>
<dbReference type="Gene3D" id="3.40.50.150">
    <property type="entry name" value="Vaccinia Virus protein VP39"/>
    <property type="match status" value="1"/>
</dbReference>
<sequence>MVQKARDFASHGAHGPQGNVTRGTTHTQRMRRVDRWMSGTRAGLLRHGEPLVVDLGFGASPSTTVEMFTRLRSLNPALRVHGLEIEPERVERARAAQRDGLSFGLGGFELDVSPAPTAVRLFNVLRQYREEDVEQIWSLLTSRLAPGGFVVEGTCDELGRRATWVTLERGGPVALTLSTHLATLGAPSDLAERLPKALIHRNVPGERIHAFFQAADAAWAQSTAVAPFGLRQRWRFMAARLKEGGWNLLDDAHRWRLGEVTVAWGDVAPGR</sequence>